<dbReference type="Proteomes" id="UP000510686">
    <property type="component" value="Chromosome 1"/>
</dbReference>
<proteinExistence type="predicted"/>
<dbReference type="OrthoDB" id="10260248at2759"/>
<organism evidence="1 2">
    <name type="scientific">Metarhizium brunneum</name>
    <dbReference type="NCBI Taxonomy" id="500148"/>
    <lineage>
        <taxon>Eukaryota</taxon>
        <taxon>Fungi</taxon>
        <taxon>Dikarya</taxon>
        <taxon>Ascomycota</taxon>
        <taxon>Pezizomycotina</taxon>
        <taxon>Sordariomycetes</taxon>
        <taxon>Hypocreomycetidae</taxon>
        <taxon>Hypocreales</taxon>
        <taxon>Clavicipitaceae</taxon>
        <taxon>Metarhizium</taxon>
    </lineage>
</organism>
<dbReference type="InterPro" id="IPR052738">
    <property type="entry name" value="ABC-Tungstate_binding"/>
</dbReference>
<protein>
    <recommendedName>
        <fullName evidence="3">PBP domain-containing protein</fullName>
    </recommendedName>
</protein>
<dbReference type="PANTHER" id="PTHR37945">
    <property type="entry name" value="EXTRACELLULAR TUNGSTATE BINDING PROTEIN"/>
    <property type="match status" value="1"/>
</dbReference>
<dbReference type="EMBL" id="CP058932">
    <property type="protein sequence ID" value="QLI66053.1"/>
    <property type="molecule type" value="Genomic_DNA"/>
</dbReference>
<dbReference type="PANTHER" id="PTHR37945:SF1">
    <property type="entry name" value="EXTRACELLULAR TUNGSTATE BINDING PROTEIN"/>
    <property type="match status" value="1"/>
</dbReference>
<accession>A0A7D5UTC3</accession>
<evidence type="ECO:0008006" key="3">
    <source>
        <dbReference type="Google" id="ProtNLM"/>
    </source>
</evidence>
<evidence type="ECO:0000313" key="2">
    <source>
        <dbReference type="Proteomes" id="UP000510686"/>
    </source>
</evidence>
<dbReference type="RefSeq" id="XP_014542930.1">
    <property type="nucleotide sequence ID" value="XM_014687444.1"/>
</dbReference>
<dbReference type="KEGG" id="mbrn:26244303"/>
<dbReference type="Gene3D" id="3.40.190.10">
    <property type="entry name" value="Periplasmic binding protein-like II"/>
    <property type="match status" value="1"/>
</dbReference>
<sequence>MAYPTQALAAVAALREYTLTDWETYLSVDESVRKQITIYKKGSESTNDPLLMPAHLLISSRAKNAGMAKKFADWLTSRAGQEVIEQFRKNGQQVYTPAPTI</sequence>
<reference evidence="1 2" key="1">
    <citation type="submission" date="2020-07" db="EMBL/GenBank/DDBJ databases">
        <title>Telomere length de novo assembly of all 7 chromosomes of the fungus, Metarhizium brunneum, using a novel assembly pipeline.</title>
        <authorList>
            <person name="Saud z."/>
            <person name="Kortsinoglou A."/>
            <person name="Kouvelis V.N."/>
            <person name="Butt T.M."/>
        </authorList>
    </citation>
    <scope>NUCLEOTIDE SEQUENCE [LARGE SCALE GENOMIC DNA]</scope>
    <source>
        <strain evidence="1 2">4556</strain>
    </source>
</reference>
<evidence type="ECO:0000313" key="1">
    <source>
        <dbReference type="EMBL" id="QLI66053.1"/>
    </source>
</evidence>
<dbReference type="GeneID" id="26244303"/>
<gene>
    <name evidence="1" type="ORF">G6M90_00g001420</name>
</gene>
<keyword evidence="2" id="KW-1185">Reference proteome</keyword>
<dbReference type="AlphaFoldDB" id="A0A7D5UTC3"/>
<dbReference type="SUPFAM" id="SSF53850">
    <property type="entry name" value="Periplasmic binding protein-like II"/>
    <property type="match status" value="1"/>
</dbReference>
<name>A0A7D5UTC3_9HYPO</name>